<keyword evidence="2" id="KW-0378">Hydrolase</keyword>
<evidence type="ECO:0000256" key="1">
    <source>
        <dbReference type="ARBA" id="ARBA00005184"/>
    </source>
</evidence>
<proteinExistence type="predicted"/>
<feature type="region of interest" description="Disordered" evidence="4">
    <location>
        <begin position="190"/>
        <end position="223"/>
    </location>
</feature>
<feature type="region of interest" description="Disordered" evidence="4">
    <location>
        <begin position="73"/>
        <end position="92"/>
    </location>
</feature>
<evidence type="ECO:0000256" key="2">
    <source>
        <dbReference type="ARBA" id="ARBA00022801"/>
    </source>
</evidence>
<feature type="compositionally biased region" description="Polar residues" evidence="4">
    <location>
        <begin position="190"/>
        <end position="200"/>
    </location>
</feature>
<sequence length="871" mass="96354">MCWKSDRCSCGNEELACVSLSLSYFPISQTSRLVSTNIPPHLNQPRKLNPKSSLISCLQQTRRRRQLSNHQLLTGDNESTSPKTPKNTSLCQSGAEKVNGWKWRRGERLGWEHWWWCLCCFKILGFRWSLKIEVWLCSNFKEKESGERYVWALVNWNNGSFISVRGLKWSAPIGKQRFLHLASPFLSEMTHPSSPESTVQPFPREDPASPFESETSHSSSPQTIVQQLPVLEHPGSSSQSELSHISSPHATLQQPFLSEMTHPSSPESTVQPLPREDPASPFESETSHSSSPQATVQQLPVLEHPGSPSQSELSHVSSPQATLQQPFLSEMTHPSSPESTVQPLPGEDPASPFESETSHSSSPQATVQQLPVLEHPGSSSQSESSDISSPQATLQQPAPHPSSPESTVQPLPREDPVSPFESETSHSSSPQATVQQLPVLEHPGSSSQSESSDMSSPQATLQQPAPHPSSPESTVQPLPREDPVSPFHSETSLLSSPQATLQQPAPPPLFMHLTLLKLWLRRWWIICMIAAIGFLFLISWSIHTSQKNDANIWCTTPNATVTKESNAPSSTEIQGAPILFRTIMAAVDAAPGDNEWPFCILIQKGVYKERIVIERNKRNLVLVGVGINKTIISSNGAVMSTDRYISELATIWVLGKRFKAMDISFENIGADQLESVALKNSGDESIFHRCSFMSQVVSIHSDHVGQQLYHDCYISGSQHLIYGDGHAMFQRSTIHVNNLKPEVGAVIALQERRSKFLVGGGFVFHLCTFSASTQKAINYLGASSGPSSLIVIMQSYLDRSISPLGWLVKNRTRSIYFGEYQNTGPGARLERTSPNFHHISLKDASSFTIRNFLSSTVWILCKDIHCKLDLA</sequence>
<accession>A0ABY9BVZ5</accession>
<name>A0ABY9BVZ5_VITVI</name>
<keyword evidence="5" id="KW-0472">Membrane</keyword>
<feature type="compositionally biased region" description="Polar residues" evidence="4">
    <location>
        <begin position="259"/>
        <end position="271"/>
    </location>
</feature>
<keyword evidence="8" id="KW-1185">Reference proteome</keyword>
<feature type="compositionally biased region" description="Low complexity" evidence="4">
    <location>
        <begin position="351"/>
        <end position="363"/>
    </location>
</feature>
<feature type="domain" description="Pectinesterase catalytic" evidence="6">
    <location>
        <begin position="580"/>
        <end position="854"/>
    </location>
</feature>
<feature type="region of interest" description="Disordered" evidence="4">
    <location>
        <begin position="259"/>
        <end position="501"/>
    </location>
</feature>
<dbReference type="InterPro" id="IPR011050">
    <property type="entry name" value="Pectin_lyase_fold/virulence"/>
</dbReference>
<evidence type="ECO:0000256" key="3">
    <source>
        <dbReference type="ARBA" id="ARBA00023085"/>
    </source>
</evidence>
<evidence type="ECO:0000313" key="8">
    <source>
        <dbReference type="Proteomes" id="UP001227230"/>
    </source>
</evidence>
<protein>
    <recommendedName>
        <fullName evidence="6">Pectinesterase catalytic domain-containing protein</fullName>
    </recommendedName>
</protein>
<evidence type="ECO:0000256" key="5">
    <source>
        <dbReference type="SAM" id="Phobius"/>
    </source>
</evidence>
<feature type="compositionally biased region" description="Polar residues" evidence="4">
    <location>
        <begin position="307"/>
        <end position="342"/>
    </location>
</feature>
<dbReference type="Gene3D" id="2.160.20.10">
    <property type="entry name" value="Single-stranded right-handed beta-helix, Pectin lyase-like"/>
    <property type="match status" value="1"/>
</dbReference>
<feature type="compositionally biased region" description="Low complexity" evidence="4">
    <location>
        <begin position="418"/>
        <end position="430"/>
    </location>
</feature>
<dbReference type="InterPro" id="IPR000070">
    <property type="entry name" value="Pectinesterase_cat"/>
</dbReference>
<reference evidence="7 8" key="1">
    <citation type="journal article" date="2023" name="Hortic Res">
        <title>The complete reference genome for grapevine (Vitis vinifera L.) genetics and breeding.</title>
        <authorList>
            <person name="Shi X."/>
            <person name="Cao S."/>
            <person name="Wang X."/>
            <person name="Huang S."/>
            <person name="Wang Y."/>
            <person name="Liu Z."/>
            <person name="Liu W."/>
            <person name="Leng X."/>
            <person name="Peng Y."/>
            <person name="Wang N."/>
            <person name="Wang Y."/>
            <person name="Ma Z."/>
            <person name="Xu X."/>
            <person name="Zhang F."/>
            <person name="Xue H."/>
            <person name="Zhong H."/>
            <person name="Wang Y."/>
            <person name="Zhang K."/>
            <person name="Velt A."/>
            <person name="Avia K."/>
            <person name="Holtgrawe D."/>
            <person name="Grimplet J."/>
            <person name="Matus J.T."/>
            <person name="Ware D."/>
            <person name="Wu X."/>
            <person name="Wang H."/>
            <person name="Liu C."/>
            <person name="Fang Y."/>
            <person name="Rustenholz C."/>
            <person name="Cheng Z."/>
            <person name="Xiao H."/>
            <person name="Zhou Y."/>
        </authorList>
    </citation>
    <scope>NUCLEOTIDE SEQUENCE [LARGE SCALE GENOMIC DNA]</scope>
    <source>
        <strain evidence="8">cv. Pinot noir / PN40024</strain>
        <tissue evidence="7">Leaf</tissue>
    </source>
</reference>
<feature type="compositionally biased region" description="Low complexity" evidence="4">
    <location>
        <begin position="445"/>
        <end position="456"/>
    </location>
</feature>
<feature type="compositionally biased region" description="Low complexity" evidence="4">
    <location>
        <begin position="280"/>
        <end position="292"/>
    </location>
</feature>
<evidence type="ECO:0000313" key="7">
    <source>
        <dbReference type="EMBL" id="WJZ86768.1"/>
    </source>
</evidence>
<dbReference type="InterPro" id="IPR012334">
    <property type="entry name" value="Pectin_lyas_fold"/>
</dbReference>
<keyword evidence="5" id="KW-0812">Transmembrane</keyword>
<dbReference type="PANTHER" id="PTHR31707">
    <property type="entry name" value="PECTINESTERASE"/>
    <property type="match status" value="1"/>
</dbReference>
<dbReference type="Pfam" id="PF01095">
    <property type="entry name" value="Pectinesterase"/>
    <property type="match status" value="1"/>
</dbReference>
<evidence type="ECO:0000256" key="4">
    <source>
        <dbReference type="SAM" id="MobiDB-lite"/>
    </source>
</evidence>
<keyword evidence="3" id="KW-0063">Aspartyl esterase</keyword>
<dbReference type="Proteomes" id="UP001227230">
    <property type="component" value="Chromosome 5"/>
</dbReference>
<feature type="transmembrane region" description="Helical" evidence="5">
    <location>
        <begin position="523"/>
        <end position="542"/>
    </location>
</feature>
<keyword evidence="5" id="KW-1133">Transmembrane helix</keyword>
<gene>
    <name evidence="7" type="ORF">VitviT2T_006194</name>
</gene>
<comment type="pathway">
    <text evidence="1">Glycan metabolism; pectin degradation; 2-dehydro-3-deoxy-D-gluconate from pectin: step 1/5.</text>
</comment>
<dbReference type="EMBL" id="CP126652">
    <property type="protein sequence ID" value="WJZ86768.1"/>
    <property type="molecule type" value="Genomic_DNA"/>
</dbReference>
<evidence type="ECO:0000259" key="6">
    <source>
        <dbReference type="Pfam" id="PF01095"/>
    </source>
</evidence>
<feature type="compositionally biased region" description="Low complexity" evidence="4">
    <location>
        <begin position="378"/>
        <end position="389"/>
    </location>
</feature>
<dbReference type="SUPFAM" id="SSF51126">
    <property type="entry name" value="Pectin lyase-like"/>
    <property type="match status" value="1"/>
</dbReference>
<organism evidence="7 8">
    <name type="scientific">Vitis vinifera</name>
    <name type="common">Grape</name>
    <dbReference type="NCBI Taxonomy" id="29760"/>
    <lineage>
        <taxon>Eukaryota</taxon>
        <taxon>Viridiplantae</taxon>
        <taxon>Streptophyta</taxon>
        <taxon>Embryophyta</taxon>
        <taxon>Tracheophyta</taxon>
        <taxon>Spermatophyta</taxon>
        <taxon>Magnoliopsida</taxon>
        <taxon>eudicotyledons</taxon>
        <taxon>Gunneridae</taxon>
        <taxon>Pentapetalae</taxon>
        <taxon>rosids</taxon>
        <taxon>Vitales</taxon>
        <taxon>Vitaceae</taxon>
        <taxon>Viteae</taxon>
        <taxon>Vitis</taxon>
    </lineage>
</organism>
<feature type="compositionally biased region" description="Low complexity" evidence="4">
    <location>
        <begin position="209"/>
        <end position="221"/>
    </location>
</feature>